<proteinExistence type="predicted"/>
<organism evidence="13 14">
    <name type="scientific">Streptomyces hazeniae</name>
    <dbReference type="NCBI Taxonomy" id="3075538"/>
    <lineage>
        <taxon>Bacteria</taxon>
        <taxon>Bacillati</taxon>
        <taxon>Actinomycetota</taxon>
        <taxon>Actinomycetes</taxon>
        <taxon>Kitasatosporales</taxon>
        <taxon>Streptomycetaceae</taxon>
        <taxon>Streptomyces</taxon>
    </lineage>
</organism>
<keyword evidence="6" id="KW-0511">Multifunctional enzyme</keyword>
<protein>
    <submittedName>
        <fullName evidence="13">Transglycosylase domain-containing protein</fullName>
    </submittedName>
</protein>
<feature type="transmembrane region" description="Helical" evidence="10">
    <location>
        <begin position="21"/>
        <end position="44"/>
    </location>
</feature>
<dbReference type="InterPro" id="IPR012338">
    <property type="entry name" value="Beta-lactam/transpept-like"/>
</dbReference>
<dbReference type="PANTHER" id="PTHR32282">
    <property type="entry name" value="BINDING PROTEIN TRANSPEPTIDASE, PUTATIVE-RELATED"/>
    <property type="match status" value="1"/>
</dbReference>
<dbReference type="Gene3D" id="1.10.3810.10">
    <property type="entry name" value="Biosynthetic peptidoglycan transglycosylase-like"/>
    <property type="match status" value="1"/>
</dbReference>
<dbReference type="PANTHER" id="PTHR32282:SF33">
    <property type="entry name" value="PEPTIDOGLYCAN GLYCOSYLTRANSFERASE"/>
    <property type="match status" value="1"/>
</dbReference>
<dbReference type="Pfam" id="PF00912">
    <property type="entry name" value="Transgly"/>
    <property type="match status" value="1"/>
</dbReference>
<keyword evidence="5" id="KW-0378">Hydrolase</keyword>
<dbReference type="InterPro" id="IPR023346">
    <property type="entry name" value="Lysozyme-like_dom_sf"/>
</dbReference>
<comment type="catalytic activity">
    <reaction evidence="7">
        <text>Preferential cleavage: (Ac)2-L-Lys-D-Ala-|-D-Ala. Also transpeptidation of peptidyl-alanyl moieties that are N-acyl substituents of D-alanine.</text>
        <dbReference type="EC" id="3.4.16.4"/>
    </reaction>
</comment>
<dbReference type="EMBL" id="JAVREQ010000013">
    <property type="protein sequence ID" value="MDT0380251.1"/>
    <property type="molecule type" value="Genomic_DNA"/>
</dbReference>
<dbReference type="InterPro" id="IPR050396">
    <property type="entry name" value="Glycosyltr_51/Transpeptidase"/>
</dbReference>
<keyword evidence="10" id="KW-0472">Membrane</keyword>
<feature type="domain" description="Glycosyl transferase family 51" evidence="12">
    <location>
        <begin position="76"/>
        <end position="260"/>
    </location>
</feature>
<dbReference type="InterPro" id="IPR001264">
    <property type="entry name" value="Glyco_trans_51"/>
</dbReference>
<keyword evidence="1" id="KW-0121">Carboxypeptidase</keyword>
<feature type="compositionally biased region" description="Gly residues" evidence="9">
    <location>
        <begin position="727"/>
        <end position="738"/>
    </location>
</feature>
<evidence type="ECO:0000256" key="1">
    <source>
        <dbReference type="ARBA" id="ARBA00022645"/>
    </source>
</evidence>
<dbReference type="InterPro" id="IPR001460">
    <property type="entry name" value="PCN-bd_Tpept"/>
</dbReference>
<evidence type="ECO:0000256" key="5">
    <source>
        <dbReference type="ARBA" id="ARBA00022801"/>
    </source>
</evidence>
<feature type="region of interest" description="Disordered" evidence="9">
    <location>
        <begin position="674"/>
        <end position="738"/>
    </location>
</feature>
<keyword evidence="4" id="KW-0808">Transferase</keyword>
<feature type="compositionally biased region" description="Acidic residues" evidence="9">
    <location>
        <begin position="695"/>
        <end position="705"/>
    </location>
</feature>
<evidence type="ECO:0000259" key="12">
    <source>
        <dbReference type="Pfam" id="PF00912"/>
    </source>
</evidence>
<comment type="catalytic activity">
    <reaction evidence="8">
        <text>[GlcNAc-(1-&gt;4)-Mur2Ac(oyl-L-Ala-gamma-D-Glu-L-Lys-D-Ala-D-Ala)](n)-di-trans,octa-cis-undecaprenyl diphosphate + beta-D-GlcNAc-(1-&gt;4)-Mur2Ac(oyl-L-Ala-gamma-D-Glu-L-Lys-D-Ala-D-Ala)-di-trans,octa-cis-undecaprenyl diphosphate = [GlcNAc-(1-&gt;4)-Mur2Ac(oyl-L-Ala-gamma-D-Glu-L-Lys-D-Ala-D-Ala)](n+1)-di-trans,octa-cis-undecaprenyl diphosphate + di-trans,octa-cis-undecaprenyl diphosphate + H(+)</text>
        <dbReference type="Rhea" id="RHEA:23708"/>
        <dbReference type="Rhea" id="RHEA-COMP:9602"/>
        <dbReference type="Rhea" id="RHEA-COMP:9603"/>
        <dbReference type="ChEBI" id="CHEBI:15378"/>
        <dbReference type="ChEBI" id="CHEBI:58405"/>
        <dbReference type="ChEBI" id="CHEBI:60033"/>
        <dbReference type="ChEBI" id="CHEBI:78435"/>
        <dbReference type="EC" id="2.4.99.28"/>
    </reaction>
</comment>
<evidence type="ECO:0000256" key="6">
    <source>
        <dbReference type="ARBA" id="ARBA00023268"/>
    </source>
</evidence>
<evidence type="ECO:0000256" key="2">
    <source>
        <dbReference type="ARBA" id="ARBA00022670"/>
    </source>
</evidence>
<gene>
    <name evidence="13" type="ORF">RM572_15955</name>
</gene>
<keyword evidence="14" id="KW-1185">Reference proteome</keyword>
<name>A0ABU2NTD3_9ACTN</name>
<evidence type="ECO:0000256" key="8">
    <source>
        <dbReference type="ARBA" id="ARBA00049902"/>
    </source>
</evidence>
<evidence type="ECO:0000313" key="14">
    <source>
        <dbReference type="Proteomes" id="UP001183414"/>
    </source>
</evidence>
<dbReference type="SUPFAM" id="SSF56601">
    <property type="entry name" value="beta-lactamase/transpeptidase-like"/>
    <property type="match status" value="1"/>
</dbReference>
<keyword evidence="3" id="KW-0328">Glycosyltransferase</keyword>
<feature type="compositionally biased region" description="Basic and acidic residues" evidence="9">
    <location>
        <begin position="683"/>
        <end position="694"/>
    </location>
</feature>
<feature type="domain" description="Penicillin-binding protein transpeptidase" evidence="11">
    <location>
        <begin position="362"/>
        <end position="639"/>
    </location>
</feature>
<evidence type="ECO:0000256" key="3">
    <source>
        <dbReference type="ARBA" id="ARBA00022676"/>
    </source>
</evidence>
<dbReference type="Pfam" id="PF00905">
    <property type="entry name" value="Transpeptidase"/>
    <property type="match status" value="1"/>
</dbReference>
<dbReference type="Gene3D" id="3.40.710.10">
    <property type="entry name" value="DD-peptidase/beta-lactamase superfamily"/>
    <property type="match status" value="1"/>
</dbReference>
<evidence type="ECO:0000259" key="11">
    <source>
        <dbReference type="Pfam" id="PF00905"/>
    </source>
</evidence>
<evidence type="ECO:0000256" key="7">
    <source>
        <dbReference type="ARBA" id="ARBA00034000"/>
    </source>
</evidence>
<evidence type="ECO:0000256" key="4">
    <source>
        <dbReference type="ARBA" id="ARBA00022679"/>
    </source>
</evidence>
<comment type="caution">
    <text evidence="13">The sequence shown here is derived from an EMBL/GenBank/DDBJ whole genome shotgun (WGS) entry which is preliminary data.</text>
</comment>
<dbReference type="Proteomes" id="UP001183414">
    <property type="component" value="Unassembled WGS sequence"/>
</dbReference>
<evidence type="ECO:0000256" key="10">
    <source>
        <dbReference type="SAM" id="Phobius"/>
    </source>
</evidence>
<reference evidence="14" key="1">
    <citation type="submission" date="2023-07" db="EMBL/GenBank/DDBJ databases">
        <title>30 novel species of actinomycetes from the DSMZ collection.</title>
        <authorList>
            <person name="Nouioui I."/>
        </authorList>
    </citation>
    <scope>NUCLEOTIDE SEQUENCE [LARGE SCALE GENOMIC DNA]</scope>
    <source>
        <strain evidence="14">DSM 42041</strain>
    </source>
</reference>
<dbReference type="RefSeq" id="WP_311674013.1">
    <property type="nucleotide sequence ID" value="NZ_JAVREQ010000013.1"/>
</dbReference>
<accession>A0ABU2NTD3</accession>
<keyword evidence="10" id="KW-1133">Transmembrane helix</keyword>
<evidence type="ECO:0000256" key="9">
    <source>
        <dbReference type="SAM" id="MobiDB-lite"/>
    </source>
</evidence>
<evidence type="ECO:0000313" key="13">
    <source>
        <dbReference type="EMBL" id="MDT0380251.1"/>
    </source>
</evidence>
<dbReference type="SUPFAM" id="SSF53955">
    <property type="entry name" value="Lysozyme-like"/>
    <property type="match status" value="1"/>
</dbReference>
<sequence>MASKRAGGLSMPQQVARFIGVSVLAGAVTAGIALPGFGLMGLAAKGSVEGFDELPAKLKRPPLSQRTTILDNEGGEIAKVYSRDRTVVDIAQMSPYVKQAIVAIEDSRFYEHGAVDLKGVLRALNENAQSGQISQGASTLTQQYVKNVFVEAAKDDPEAVAEAQQQTIGRKIRELKYAIQIEEELTKKQILENYLNITYFGQGAYGVEAAAQRFFSKPAKDLELHESALLAGLVQSPSYYDPTINPDRAKQRRNAVLSRMAGSRDVTREEAKAAAAQDLGLDVSQPQQGCITAVNGAGFFCDYVKEVFLASPAFGKTAQDRRDRWNRGGLTIKTTLDPQAQTSAQESVTSRVDQSDSVASAMTVVEPGTGRILSMAQSRPYGTRPAENETTLNLSVDHDMGGPQNGYQVGSTFKAFTAAAALEKGISPAQTFTTGSKLKIDKSRFTDCNGAPGAGPWSLQNELDSEKGTWDMSSALAKSINTYFVLLEEKAGVCAAKKTAERAGFHRADGNPTQEVPSLTLGTQGASPLTMATAYATFANRGVHCTPIALEAVTDDKGRKLGVPESTCSRAMPEKIADTLNEMLTGVVTSGTAPSAKLADRDNAGKTGTTDGMKSAWFVGYTPEASGAVWVGDVNHQVEMYGITVGGQYYPKVCGGCLPAPIWKGGIAGALEGAPATPFQDVDVPRAEQKKPEDDRDEDRDDEDRPGDGGGNPFPDFTIPPDLIGGNDNGGGWGRGRD</sequence>
<keyword evidence="2" id="KW-0645">Protease</keyword>
<keyword evidence="10" id="KW-0812">Transmembrane</keyword>
<dbReference type="InterPro" id="IPR036950">
    <property type="entry name" value="PBP_transglycosylase"/>
</dbReference>